<dbReference type="PROSITE" id="PS50297">
    <property type="entry name" value="ANK_REP_REGION"/>
    <property type="match status" value="1"/>
</dbReference>
<evidence type="ECO:0000313" key="7">
    <source>
        <dbReference type="Proteomes" id="UP000011087"/>
    </source>
</evidence>
<evidence type="ECO:0000313" key="5">
    <source>
        <dbReference type="EMBL" id="EKX54556.1"/>
    </source>
</evidence>
<dbReference type="PANTHER" id="PTHR24198">
    <property type="entry name" value="ANKYRIN REPEAT AND PROTEIN KINASE DOMAIN-CONTAINING PROTEIN"/>
    <property type="match status" value="1"/>
</dbReference>
<protein>
    <submittedName>
        <fullName evidence="5 6">Uncharacterized protein</fullName>
    </submittedName>
</protein>
<dbReference type="Proteomes" id="UP000011087">
    <property type="component" value="Unassembled WGS sequence"/>
</dbReference>
<name>L1K129_GUITC</name>
<reference evidence="7" key="2">
    <citation type="submission" date="2012-11" db="EMBL/GenBank/DDBJ databases">
        <authorList>
            <person name="Kuo A."/>
            <person name="Curtis B.A."/>
            <person name="Tanifuji G."/>
            <person name="Burki F."/>
            <person name="Gruber A."/>
            <person name="Irimia M."/>
            <person name="Maruyama S."/>
            <person name="Arias M.C."/>
            <person name="Ball S.G."/>
            <person name="Gile G.H."/>
            <person name="Hirakawa Y."/>
            <person name="Hopkins J.F."/>
            <person name="Rensing S.A."/>
            <person name="Schmutz J."/>
            <person name="Symeonidi A."/>
            <person name="Elias M."/>
            <person name="Eveleigh R.J."/>
            <person name="Herman E.K."/>
            <person name="Klute M.J."/>
            <person name="Nakayama T."/>
            <person name="Obornik M."/>
            <person name="Reyes-Prieto A."/>
            <person name="Armbrust E.V."/>
            <person name="Aves S.J."/>
            <person name="Beiko R.G."/>
            <person name="Coutinho P."/>
            <person name="Dacks J.B."/>
            <person name="Durnford D.G."/>
            <person name="Fast N.M."/>
            <person name="Green B.R."/>
            <person name="Grisdale C."/>
            <person name="Hempe F."/>
            <person name="Henrissat B."/>
            <person name="Hoppner M.P."/>
            <person name="Ishida K.-I."/>
            <person name="Kim E."/>
            <person name="Koreny L."/>
            <person name="Kroth P.G."/>
            <person name="Liu Y."/>
            <person name="Malik S.-B."/>
            <person name="Maier U.G."/>
            <person name="McRose D."/>
            <person name="Mock T."/>
            <person name="Neilson J.A."/>
            <person name="Onodera N.T."/>
            <person name="Poole A.M."/>
            <person name="Pritham E.J."/>
            <person name="Richards T.A."/>
            <person name="Rocap G."/>
            <person name="Roy S.W."/>
            <person name="Sarai C."/>
            <person name="Schaack S."/>
            <person name="Shirato S."/>
            <person name="Slamovits C.H."/>
            <person name="Spencer D.F."/>
            <person name="Suzuki S."/>
            <person name="Worden A.Z."/>
            <person name="Zauner S."/>
            <person name="Barry K."/>
            <person name="Bell C."/>
            <person name="Bharti A.K."/>
            <person name="Crow J.A."/>
            <person name="Grimwood J."/>
            <person name="Kramer R."/>
            <person name="Lindquist E."/>
            <person name="Lucas S."/>
            <person name="Salamov A."/>
            <person name="McFadden G.I."/>
            <person name="Lane C.E."/>
            <person name="Keeling P.J."/>
            <person name="Gray M.W."/>
            <person name="Grigoriev I.V."/>
            <person name="Archibald J.M."/>
        </authorList>
    </citation>
    <scope>NUCLEOTIDE SEQUENCE</scope>
    <source>
        <strain evidence="7">CCMP2712</strain>
    </source>
</reference>
<evidence type="ECO:0000256" key="3">
    <source>
        <dbReference type="PROSITE-ProRule" id="PRU00023"/>
    </source>
</evidence>
<evidence type="ECO:0000256" key="4">
    <source>
        <dbReference type="SAM" id="SignalP"/>
    </source>
</evidence>
<sequence length="352" mass="40439">MAGRPQRAWRRVFLLVLCLVAWCNDHCTTSTTASLPPQRGSWQGGERAFKRLLLRGGMGVDSLFGLKSLPISPQDEGYMPFLKHVLEMDDEEEIKEFMKDFPSDIRDYDLPSEIEDDDDKGFESGNNPKYAKGEKMHEYTKNEVLANKVKRAIEDLGAIVDSSNRKWKHFRALHYAATFNRSAVALLLIEDYGAVVDVQDTEGFTPLLRAVKFGNLEVCKILVKFGAMPIVWTRNHWNGFDLAMMTENEEIMKFLQLAMVYHFKNSTDGYESYSGDMAMYPRGDITNLTNKEIITLAAKQRESKRAEIRQYLASLLPPGKLPRHYRKRQFPLVNASKVTVREIEKLTRKLRM</sequence>
<dbReference type="RefSeq" id="XP_005841536.1">
    <property type="nucleotide sequence ID" value="XM_005841479.1"/>
</dbReference>
<dbReference type="PROSITE" id="PS50088">
    <property type="entry name" value="ANK_REPEAT"/>
    <property type="match status" value="1"/>
</dbReference>
<dbReference type="OrthoDB" id="3945980at2759"/>
<dbReference type="KEGG" id="gtt:GUITHDRAFT_132257"/>
<dbReference type="GeneID" id="17311318"/>
<keyword evidence="7" id="KW-1185">Reference proteome</keyword>
<evidence type="ECO:0000256" key="1">
    <source>
        <dbReference type="ARBA" id="ARBA00022737"/>
    </source>
</evidence>
<dbReference type="EMBL" id="JH992967">
    <property type="protein sequence ID" value="EKX54556.1"/>
    <property type="molecule type" value="Genomic_DNA"/>
</dbReference>
<keyword evidence="4" id="KW-0732">Signal</keyword>
<feature type="repeat" description="ANK" evidence="3">
    <location>
        <begin position="202"/>
        <end position="227"/>
    </location>
</feature>
<evidence type="ECO:0000313" key="6">
    <source>
        <dbReference type="EnsemblProtists" id="EKX54556"/>
    </source>
</evidence>
<gene>
    <name evidence="5" type="ORF">GUITHDRAFT_132257</name>
</gene>
<feature type="chain" id="PRO_5008772056" evidence="4">
    <location>
        <begin position="24"/>
        <end position="352"/>
    </location>
</feature>
<dbReference type="EnsemblProtists" id="EKX54556">
    <property type="protein sequence ID" value="EKX54556"/>
    <property type="gene ID" value="GUITHDRAFT_132257"/>
</dbReference>
<dbReference type="STRING" id="905079.L1K129"/>
<reference evidence="6" key="3">
    <citation type="submission" date="2016-03" db="UniProtKB">
        <authorList>
            <consortium name="EnsemblProtists"/>
        </authorList>
    </citation>
    <scope>IDENTIFICATION</scope>
</reference>
<reference evidence="5 7" key="1">
    <citation type="journal article" date="2012" name="Nature">
        <title>Algal genomes reveal evolutionary mosaicism and the fate of nucleomorphs.</title>
        <authorList>
            <consortium name="DOE Joint Genome Institute"/>
            <person name="Curtis B.A."/>
            <person name="Tanifuji G."/>
            <person name="Burki F."/>
            <person name="Gruber A."/>
            <person name="Irimia M."/>
            <person name="Maruyama S."/>
            <person name="Arias M.C."/>
            <person name="Ball S.G."/>
            <person name="Gile G.H."/>
            <person name="Hirakawa Y."/>
            <person name="Hopkins J.F."/>
            <person name="Kuo A."/>
            <person name="Rensing S.A."/>
            <person name="Schmutz J."/>
            <person name="Symeonidi A."/>
            <person name="Elias M."/>
            <person name="Eveleigh R.J."/>
            <person name="Herman E.K."/>
            <person name="Klute M.J."/>
            <person name="Nakayama T."/>
            <person name="Obornik M."/>
            <person name="Reyes-Prieto A."/>
            <person name="Armbrust E.V."/>
            <person name="Aves S.J."/>
            <person name="Beiko R.G."/>
            <person name="Coutinho P."/>
            <person name="Dacks J.B."/>
            <person name="Durnford D.G."/>
            <person name="Fast N.M."/>
            <person name="Green B.R."/>
            <person name="Grisdale C.J."/>
            <person name="Hempel F."/>
            <person name="Henrissat B."/>
            <person name="Hoppner M.P."/>
            <person name="Ishida K."/>
            <person name="Kim E."/>
            <person name="Koreny L."/>
            <person name="Kroth P.G."/>
            <person name="Liu Y."/>
            <person name="Malik S.B."/>
            <person name="Maier U.G."/>
            <person name="McRose D."/>
            <person name="Mock T."/>
            <person name="Neilson J.A."/>
            <person name="Onodera N.T."/>
            <person name="Poole A.M."/>
            <person name="Pritham E.J."/>
            <person name="Richards T.A."/>
            <person name="Rocap G."/>
            <person name="Roy S.W."/>
            <person name="Sarai C."/>
            <person name="Schaack S."/>
            <person name="Shirato S."/>
            <person name="Slamovits C.H."/>
            <person name="Spencer D.F."/>
            <person name="Suzuki S."/>
            <person name="Worden A.Z."/>
            <person name="Zauner S."/>
            <person name="Barry K."/>
            <person name="Bell C."/>
            <person name="Bharti A.K."/>
            <person name="Crow J.A."/>
            <person name="Grimwood J."/>
            <person name="Kramer R."/>
            <person name="Lindquist E."/>
            <person name="Lucas S."/>
            <person name="Salamov A."/>
            <person name="McFadden G.I."/>
            <person name="Lane C.E."/>
            <person name="Keeling P.J."/>
            <person name="Gray M.W."/>
            <person name="Grigoriev I.V."/>
            <person name="Archibald J.M."/>
        </authorList>
    </citation>
    <scope>NUCLEOTIDE SEQUENCE</scope>
    <source>
        <strain evidence="5 7">CCMP2712</strain>
    </source>
</reference>
<dbReference type="SUPFAM" id="SSF48403">
    <property type="entry name" value="Ankyrin repeat"/>
    <property type="match status" value="1"/>
</dbReference>
<dbReference type="PANTHER" id="PTHR24198:SF165">
    <property type="entry name" value="ANKYRIN REPEAT-CONTAINING PROTEIN-RELATED"/>
    <property type="match status" value="1"/>
</dbReference>
<organism evidence="5">
    <name type="scientific">Guillardia theta (strain CCMP2712)</name>
    <name type="common">Cryptophyte</name>
    <dbReference type="NCBI Taxonomy" id="905079"/>
    <lineage>
        <taxon>Eukaryota</taxon>
        <taxon>Cryptophyceae</taxon>
        <taxon>Pyrenomonadales</taxon>
        <taxon>Geminigeraceae</taxon>
        <taxon>Guillardia</taxon>
    </lineage>
</organism>
<keyword evidence="1" id="KW-0677">Repeat</keyword>
<feature type="signal peptide" evidence="4">
    <location>
        <begin position="1"/>
        <end position="23"/>
    </location>
</feature>
<dbReference type="InterPro" id="IPR002110">
    <property type="entry name" value="Ankyrin_rpt"/>
</dbReference>
<dbReference type="InterPro" id="IPR036770">
    <property type="entry name" value="Ankyrin_rpt-contain_sf"/>
</dbReference>
<dbReference type="Gene3D" id="1.25.40.20">
    <property type="entry name" value="Ankyrin repeat-containing domain"/>
    <property type="match status" value="1"/>
</dbReference>
<accession>L1K129</accession>
<dbReference type="Pfam" id="PF12796">
    <property type="entry name" value="Ank_2"/>
    <property type="match status" value="1"/>
</dbReference>
<dbReference type="PaxDb" id="55529-EKX54556"/>
<keyword evidence="2 3" id="KW-0040">ANK repeat</keyword>
<dbReference type="AlphaFoldDB" id="L1K129"/>
<evidence type="ECO:0000256" key="2">
    <source>
        <dbReference type="ARBA" id="ARBA00023043"/>
    </source>
</evidence>
<proteinExistence type="predicted"/>
<dbReference type="SMART" id="SM00248">
    <property type="entry name" value="ANK"/>
    <property type="match status" value="3"/>
</dbReference>
<dbReference type="HOGENOM" id="CLU_788582_0_0_1"/>